<evidence type="ECO:0000313" key="1">
    <source>
        <dbReference type="EMBL" id="DAD69817.1"/>
    </source>
</evidence>
<proteinExistence type="predicted"/>
<organism evidence="1">
    <name type="scientific">Siphoviridae sp. ctfYP22</name>
    <dbReference type="NCBI Taxonomy" id="2827584"/>
    <lineage>
        <taxon>Viruses</taxon>
        <taxon>Duplodnaviria</taxon>
        <taxon>Heunggongvirae</taxon>
        <taxon>Uroviricota</taxon>
        <taxon>Caudoviricetes</taxon>
    </lineage>
</organism>
<accession>A0A8S5LIV4</accession>
<dbReference type="EMBL" id="BK015856">
    <property type="protein sequence ID" value="DAD69817.1"/>
    <property type="molecule type" value="Genomic_DNA"/>
</dbReference>
<reference evidence="1" key="1">
    <citation type="journal article" date="2021" name="Proc. Natl. Acad. Sci. U.S.A.">
        <title>A Catalog of Tens of Thousands of Viruses from Human Metagenomes Reveals Hidden Associations with Chronic Diseases.</title>
        <authorList>
            <person name="Tisza M.J."/>
            <person name="Buck C.B."/>
        </authorList>
    </citation>
    <scope>NUCLEOTIDE SEQUENCE</scope>
    <source>
        <strain evidence="1">CtfYP22</strain>
    </source>
</reference>
<name>A0A8S5LIV4_9CAUD</name>
<evidence type="ECO:0008006" key="2">
    <source>
        <dbReference type="Google" id="ProtNLM"/>
    </source>
</evidence>
<sequence length="137" mass="15660">MSIYLDNNRKWHTAQWVRSKLLACEELRELVGNKIFPVIAREDTHGDYIIVYRSAYGRERDKSGDTHSEAYVTVLCFSDDYDRSIELAKLVDAVLDGGRNDDVGKTMGWSETRATLDESEEGHSDGKFFQSLTFEIS</sequence>
<protein>
    <recommendedName>
        <fullName evidence="2">DUF3168 domain-containing protein</fullName>
    </recommendedName>
</protein>